<dbReference type="InterPro" id="IPR036388">
    <property type="entry name" value="WH-like_DNA-bd_sf"/>
</dbReference>
<evidence type="ECO:0000256" key="1">
    <source>
        <dbReference type="ARBA" id="ARBA00004123"/>
    </source>
</evidence>
<comment type="caution">
    <text evidence="2">The sequence shown here is derived from an EMBL/GenBank/DDBJ whole genome shotgun (WGS) entry which is preliminary data.</text>
</comment>
<organism evidence="2 3">
    <name type="scientific">Euphydryas editha</name>
    <name type="common">Edith's checkerspot</name>
    <dbReference type="NCBI Taxonomy" id="104508"/>
    <lineage>
        <taxon>Eukaryota</taxon>
        <taxon>Metazoa</taxon>
        <taxon>Ecdysozoa</taxon>
        <taxon>Arthropoda</taxon>
        <taxon>Hexapoda</taxon>
        <taxon>Insecta</taxon>
        <taxon>Pterygota</taxon>
        <taxon>Neoptera</taxon>
        <taxon>Endopterygota</taxon>
        <taxon>Lepidoptera</taxon>
        <taxon>Glossata</taxon>
        <taxon>Ditrysia</taxon>
        <taxon>Papilionoidea</taxon>
        <taxon>Nymphalidae</taxon>
        <taxon>Nymphalinae</taxon>
        <taxon>Euphydryas</taxon>
    </lineage>
</organism>
<gene>
    <name evidence="2" type="ORF">EEDITHA_LOCUS8222</name>
</gene>
<comment type="subcellular location">
    <subcellularLocation>
        <location evidence="1">Nucleus</location>
    </subcellularLocation>
</comment>
<dbReference type="InterPro" id="IPR009057">
    <property type="entry name" value="Homeodomain-like_sf"/>
</dbReference>
<sequence>MVDKVIKASKIIALLEEGCSTCLVAQRLNVSRSTVQRTWQRYQETGSVKRRPGSGRKTCTEPRDDRFLVSQALRNRKSSYVDLKNTLEEVRNVQISLWTVRRRSPDLNPIEHVWEISAAGSADHQRAKECDYRGVGTFSPRNHKRYTH</sequence>
<dbReference type="SUPFAM" id="SSF46689">
    <property type="entry name" value="Homeodomain-like"/>
    <property type="match status" value="1"/>
</dbReference>
<evidence type="ECO:0008006" key="4">
    <source>
        <dbReference type="Google" id="ProtNLM"/>
    </source>
</evidence>
<dbReference type="AlphaFoldDB" id="A0AAU9U009"/>
<proteinExistence type="predicted"/>
<protein>
    <recommendedName>
        <fullName evidence="4">Transposase</fullName>
    </recommendedName>
</protein>
<evidence type="ECO:0000313" key="2">
    <source>
        <dbReference type="EMBL" id="CAH2092468.1"/>
    </source>
</evidence>
<name>A0AAU9U009_EUPED</name>
<dbReference type="EMBL" id="CAKOGL010000011">
    <property type="protein sequence ID" value="CAH2092468.1"/>
    <property type="molecule type" value="Genomic_DNA"/>
</dbReference>
<dbReference type="GO" id="GO:0005634">
    <property type="term" value="C:nucleus"/>
    <property type="evidence" value="ECO:0007669"/>
    <property type="project" value="UniProtKB-SubCell"/>
</dbReference>
<keyword evidence="3" id="KW-1185">Reference proteome</keyword>
<accession>A0AAU9U009</accession>
<evidence type="ECO:0000313" key="3">
    <source>
        <dbReference type="Proteomes" id="UP001153954"/>
    </source>
</evidence>
<dbReference type="Pfam" id="PF13551">
    <property type="entry name" value="HTH_29"/>
    <property type="match status" value="1"/>
</dbReference>
<reference evidence="2" key="1">
    <citation type="submission" date="2022-03" db="EMBL/GenBank/DDBJ databases">
        <authorList>
            <person name="Tunstrom K."/>
        </authorList>
    </citation>
    <scope>NUCLEOTIDE SEQUENCE</scope>
</reference>
<dbReference type="Proteomes" id="UP001153954">
    <property type="component" value="Unassembled WGS sequence"/>
</dbReference>
<dbReference type="Gene3D" id="1.10.10.10">
    <property type="entry name" value="Winged helix-like DNA-binding domain superfamily/Winged helix DNA-binding domain"/>
    <property type="match status" value="1"/>
</dbReference>